<comment type="caution">
    <text evidence="5">The sequence shown here is derived from an EMBL/GenBank/DDBJ whole genome shotgun (WGS) entry which is preliminary data.</text>
</comment>
<feature type="domain" description="DUF1989" evidence="4">
    <location>
        <begin position="189"/>
        <end position="356"/>
    </location>
</feature>
<dbReference type="EMBL" id="JANQAO010000001">
    <property type="protein sequence ID" value="MDM5147128.1"/>
    <property type="molecule type" value="Genomic_DNA"/>
</dbReference>
<dbReference type="PANTHER" id="PTHR43757:SF2">
    <property type="entry name" value="AMINOMETHYLTRANSFERASE, MITOCHONDRIAL"/>
    <property type="match status" value="1"/>
</dbReference>
<dbReference type="InterPro" id="IPR013977">
    <property type="entry name" value="GcvT_C"/>
</dbReference>
<dbReference type="InterPro" id="IPR029043">
    <property type="entry name" value="GcvT/YgfZ_C"/>
</dbReference>
<feature type="domain" description="GCVT N-terminal" evidence="2">
    <location>
        <begin position="410"/>
        <end position="675"/>
    </location>
</feature>
<dbReference type="InterPro" id="IPR018959">
    <property type="entry name" value="DUF1989"/>
</dbReference>
<evidence type="ECO:0000259" key="3">
    <source>
        <dbReference type="Pfam" id="PF08669"/>
    </source>
</evidence>
<keyword evidence="1" id="KW-0032">Aminotransferase</keyword>
<keyword evidence="6" id="KW-1185">Reference proteome</keyword>
<reference evidence="5" key="2">
    <citation type="journal article" date="2023" name="Microbiome">
        <title>Synthase-selected sorting approach identifies a beta-lactone synthase in a nudibranch symbiotic bacterium.</title>
        <authorList>
            <person name="Dzunkova M."/>
            <person name="La Clair J.J."/>
            <person name="Tyml T."/>
            <person name="Doud D."/>
            <person name="Schulz F."/>
            <person name="Piquer-Esteban S."/>
            <person name="Porcel Sanchis D."/>
            <person name="Osborn A."/>
            <person name="Robinson D."/>
            <person name="Louie K.B."/>
            <person name="Bowen B.P."/>
            <person name="Bowers R.M."/>
            <person name="Lee J."/>
            <person name="Arnau V."/>
            <person name="Diaz-Villanueva W."/>
            <person name="Stepanauskas R."/>
            <person name="Gosliner T."/>
            <person name="Date S.V."/>
            <person name="Northen T.R."/>
            <person name="Cheng J.F."/>
            <person name="Burkart M.D."/>
            <person name="Woyke T."/>
        </authorList>
    </citation>
    <scope>NUCLEOTIDE SEQUENCE</scope>
    <source>
        <strain evidence="5">Df01</strain>
    </source>
</reference>
<dbReference type="PANTHER" id="PTHR43757">
    <property type="entry name" value="AMINOMETHYLTRANSFERASE"/>
    <property type="match status" value="1"/>
</dbReference>
<dbReference type="Pfam" id="PF01571">
    <property type="entry name" value="GCV_T"/>
    <property type="match status" value="1"/>
</dbReference>
<keyword evidence="1" id="KW-0808">Transferase</keyword>
<dbReference type="InterPro" id="IPR028896">
    <property type="entry name" value="GcvT/YgfZ/DmdA"/>
</dbReference>
<reference evidence="5" key="1">
    <citation type="submission" date="2022-08" db="EMBL/GenBank/DDBJ databases">
        <authorList>
            <person name="Dzunkova M."/>
            <person name="La Clair J."/>
            <person name="Tyml T."/>
            <person name="Doud D."/>
            <person name="Schulz F."/>
            <person name="Piquer S."/>
            <person name="Porcel Sanchis D."/>
            <person name="Osborn A."/>
            <person name="Robinson D."/>
            <person name="Louie K.B."/>
            <person name="Bowen B.P."/>
            <person name="Bowers R."/>
            <person name="Lee J."/>
            <person name="Arnau Llombart V."/>
            <person name="Diaz Villanueva W."/>
            <person name="Gosliner T."/>
            <person name="Northen T."/>
            <person name="Cheng J.-F."/>
            <person name="Burkart M.D."/>
            <person name="Woyke T."/>
        </authorList>
    </citation>
    <scope>NUCLEOTIDE SEQUENCE</scope>
    <source>
        <strain evidence="5">Df01</strain>
    </source>
</reference>
<organism evidence="5 6">
    <name type="scientific">Candidatus Doriopsillibacter californiensis</name>
    <dbReference type="NCBI Taxonomy" id="2970740"/>
    <lineage>
        <taxon>Bacteria</taxon>
        <taxon>Pseudomonadati</taxon>
        <taxon>Pseudomonadota</taxon>
        <taxon>Gammaproteobacteria</taxon>
        <taxon>Candidatus Tethybacterales</taxon>
        <taxon>Candidatus Persebacteraceae</taxon>
        <taxon>Candidatus Doriopsillibacter</taxon>
    </lineage>
</organism>
<sequence length="783" mass="86709">MLEKTVTPRFIRESQRVYHPGITALPTGTERYEVAGAGLLVLRLFSGDTLRLVDVEGGQPAEIVPFRPQGDCDSGLLDTAANGRAEGLKKMLAYGNRLQTVLDKTGINLNSAVSIDCFGKESPAGVEAVFVASNDAFVVIAAPGDNMIVDESHPPTPLLAFVERAHTAAENISPPLPEPLAEPKLDCRVHSATAKAYRVNAGDWIQLIDVEGRQCADFQAFSLAALEKGKERCLDLTVSRTLMRRAYPTPGVHAKYYDYNFEPLVEIVQDTCNRHDAFGIACCAKYYEDMGYPGHVNCSDNFNTELEPYGVEPRQGWMAMNFFFNTNIDCGENFCSDEPWSRPGDYVLLRALTDLVCVSSACPDDIDPANGWNPTDIHLRTYDKSLRARRSVWFRKRPDSEAEMTKETGFHPRTAALTREFVESNGYWLPAGFSARGALDEYWACREKAVAVDLSVLRKFEIVGPDAEALLQYCLTRNMRRLAVGQVVYTAMCYDTGTMIDDGTVFRLGDDVFRWVGGNDYGGEWLRKQAAKLELNVLVKTSTDHLHNLSVQGPLSRDILRDIIWTHPHQPALTELTWFRFTIGRLGDERGLPVLVSRTGYTGELGYEIFCHPTDAPAVWDKVMAAGAPHGIVPMGLTALDMVRVEAGLIFAGHEFDDQTDPYEAGIGFAVPAQKNDDFIGRDALLRRCENPQRVLVGLELAGEELALHGDCVRVGRQQVGIVTSAVRSPLLGKNLALCRIAIEYADIGTQVEVGKLDGHQKRIPAVVVKFPFYDPEKKRPRA</sequence>
<proteinExistence type="predicted"/>
<dbReference type="Pfam" id="PF09347">
    <property type="entry name" value="DUF1989"/>
    <property type="match status" value="1"/>
</dbReference>
<evidence type="ECO:0000256" key="1">
    <source>
        <dbReference type="ARBA" id="ARBA00022576"/>
    </source>
</evidence>
<evidence type="ECO:0000259" key="4">
    <source>
        <dbReference type="Pfam" id="PF09347"/>
    </source>
</evidence>
<dbReference type="SUPFAM" id="SSF101790">
    <property type="entry name" value="Aminomethyltransferase beta-barrel domain"/>
    <property type="match status" value="1"/>
</dbReference>
<dbReference type="InterPro" id="IPR027266">
    <property type="entry name" value="TrmE/GcvT-like"/>
</dbReference>
<accession>A0ABT7QK98</accession>
<name>A0ABT7QK98_9GAMM</name>
<evidence type="ECO:0000259" key="2">
    <source>
        <dbReference type="Pfam" id="PF01571"/>
    </source>
</evidence>
<evidence type="ECO:0000313" key="5">
    <source>
        <dbReference type="EMBL" id="MDM5147128.1"/>
    </source>
</evidence>
<feature type="domain" description="Aminomethyltransferase C-terminal" evidence="3">
    <location>
        <begin position="694"/>
        <end position="775"/>
    </location>
</feature>
<evidence type="ECO:0000313" key="6">
    <source>
        <dbReference type="Proteomes" id="UP001168167"/>
    </source>
</evidence>
<gene>
    <name evidence="5" type="ORF">NQX30_01870</name>
</gene>
<protein>
    <submittedName>
        <fullName evidence="5">Aminomethyltransferase family protein</fullName>
    </submittedName>
</protein>
<dbReference type="Pfam" id="PF08669">
    <property type="entry name" value="GCV_T_C"/>
    <property type="match status" value="1"/>
</dbReference>
<dbReference type="InterPro" id="IPR006222">
    <property type="entry name" value="GCVT_N"/>
</dbReference>
<dbReference type="Proteomes" id="UP001168167">
    <property type="component" value="Unassembled WGS sequence"/>
</dbReference>
<dbReference type="SUPFAM" id="SSF103025">
    <property type="entry name" value="Folate-binding domain"/>
    <property type="match status" value="1"/>
</dbReference>
<dbReference type="Gene3D" id="3.30.1360.120">
    <property type="entry name" value="Probable tRNA modification gtpase trme, domain 1"/>
    <property type="match status" value="1"/>
</dbReference>